<dbReference type="Gene3D" id="3.90.1170.30">
    <property type="entry name" value="Pyrimidine nucleoside phosphorylase-like, C-terminal domain"/>
    <property type="match status" value="1"/>
</dbReference>
<comment type="similarity">
    <text evidence="1">Belongs to the thymidine/pyrimidine-nucleoside phosphorylase family.</text>
</comment>
<dbReference type="EC" id="2.4.2.2" evidence="6"/>
<feature type="domain" description="Pyrimidine nucleoside phosphorylase C-terminal" evidence="5">
    <location>
        <begin position="345"/>
        <end position="418"/>
    </location>
</feature>
<dbReference type="PIRSF" id="PIRSF000478">
    <property type="entry name" value="TP_PyNP"/>
    <property type="match status" value="1"/>
</dbReference>
<sequence>MRMIDLIQKKKQGNELTPNEIDFIVQGYTQGEIPDYQVSAFLMAVCFRGMTKEETAHLTLALVNSGDRIDLSAIDGIKVDKHSTGGVGDKISLIVVPLVACTGVPVVKMSGRGLGHTGGTIDKLEAIEGFRTDLKRDELISNVNKYKMALVGQSANLTPADKKLYALRDVTATVDSIPLIASSVMSKKIASGADAIVLDVKMGSGAFVKTLEEARELAETMVEIGKALNRKTIAIITDMSQPLGHEVGNANEVKEAIEVLNNKGSKDETKVALIIASYMAVLGGAYSDFESAYKGLKQIIESGQGVKKLKQLIRIQGGNPEVVDNPDKLPRAKYHIQIKSSHKGYVKSINTEHIGISAMLLGAGRKTKEDHVDYSAGITMVKKIGDPVNIGDTLCILHTNLEKHHQAERVAMDAFKIDSDKPQENPYVYDIIGFER</sequence>
<evidence type="ECO:0000256" key="3">
    <source>
        <dbReference type="ARBA" id="ARBA00022676"/>
    </source>
</evidence>
<dbReference type="GO" id="GO:0006213">
    <property type="term" value="P:pyrimidine nucleoside metabolic process"/>
    <property type="evidence" value="ECO:0007669"/>
    <property type="project" value="InterPro"/>
</dbReference>
<evidence type="ECO:0000256" key="1">
    <source>
        <dbReference type="ARBA" id="ARBA00006915"/>
    </source>
</evidence>
<organism evidence="6">
    <name type="scientific">hydrocarbon metagenome</name>
    <dbReference type="NCBI Taxonomy" id="938273"/>
    <lineage>
        <taxon>unclassified sequences</taxon>
        <taxon>metagenomes</taxon>
        <taxon>ecological metagenomes</taxon>
    </lineage>
</organism>
<dbReference type="GO" id="GO:0009032">
    <property type="term" value="F:thymidine phosphorylase activity"/>
    <property type="evidence" value="ECO:0007669"/>
    <property type="project" value="TreeGrafter"/>
</dbReference>
<dbReference type="Pfam" id="PF02885">
    <property type="entry name" value="Glycos_trans_3N"/>
    <property type="match status" value="1"/>
</dbReference>
<dbReference type="PANTHER" id="PTHR10515:SF0">
    <property type="entry name" value="THYMIDINE PHOSPHORYLASE"/>
    <property type="match status" value="1"/>
</dbReference>
<dbReference type="NCBIfam" id="NF004490">
    <property type="entry name" value="PRK05820.1"/>
    <property type="match status" value="1"/>
</dbReference>
<dbReference type="Pfam" id="PF07831">
    <property type="entry name" value="PYNP_C"/>
    <property type="match status" value="1"/>
</dbReference>
<dbReference type="Pfam" id="PF00591">
    <property type="entry name" value="Glycos_transf_3"/>
    <property type="match status" value="1"/>
</dbReference>
<evidence type="ECO:0000256" key="4">
    <source>
        <dbReference type="ARBA" id="ARBA00022679"/>
    </source>
</evidence>
<reference evidence="6" key="1">
    <citation type="journal article" date="2015" name="Proc. Natl. Acad. Sci. U.S.A.">
        <title>Networks of energetic and metabolic interactions define dynamics in microbial communities.</title>
        <authorList>
            <person name="Embree M."/>
            <person name="Liu J.K."/>
            <person name="Al-Bassam M.M."/>
            <person name="Zengler K."/>
        </authorList>
    </citation>
    <scope>NUCLEOTIDE SEQUENCE</scope>
</reference>
<dbReference type="Gene3D" id="1.20.970.10">
    <property type="entry name" value="Transferase, Pyrimidine Nucleoside Phosphorylase, Chain C"/>
    <property type="match status" value="1"/>
</dbReference>
<dbReference type="InterPro" id="IPR035902">
    <property type="entry name" value="Nuc_phospho_transferase"/>
</dbReference>
<dbReference type="InterPro" id="IPR017872">
    <property type="entry name" value="Pyrmidine_PPase_CS"/>
</dbReference>
<evidence type="ECO:0000313" key="6">
    <source>
        <dbReference type="EMBL" id="KUG04774.1"/>
    </source>
</evidence>
<dbReference type="GO" id="GO:0004645">
    <property type="term" value="F:1,4-alpha-oligoglucan phosphorylase activity"/>
    <property type="evidence" value="ECO:0007669"/>
    <property type="project" value="InterPro"/>
</dbReference>
<dbReference type="Gene3D" id="3.40.1030.10">
    <property type="entry name" value="Nucleoside phosphorylase/phosphoribosyltransferase catalytic domain"/>
    <property type="match status" value="1"/>
</dbReference>
<keyword evidence="3 6" id="KW-0328">Glycosyltransferase</keyword>
<dbReference type="GO" id="GO:0006206">
    <property type="term" value="P:pyrimidine nucleobase metabolic process"/>
    <property type="evidence" value="ECO:0007669"/>
    <property type="project" value="InterPro"/>
</dbReference>
<evidence type="ECO:0000259" key="5">
    <source>
        <dbReference type="SMART" id="SM00941"/>
    </source>
</evidence>
<dbReference type="GO" id="GO:0005829">
    <property type="term" value="C:cytosol"/>
    <property type="evidence" value="ECO:0007669"/>
    <property type="project" value="TreeGrafter"/>
</dbReference>
<proteinExistence type="inferred from homology"/>
<evidence type="ECO:0000256" key="2">
    <source>
        <dbReference type="ARBA" id="ARBA00011738"/>
    </source>
</evidence>
<accession>A0A0W8E8N5</accession>
<dbReference type="SUPFAM" id="SSF47648">
    <property type="entry name" value="Nucleoside phosphorylase/phosphoribosyltransferase N-terminal domain"/>
    <property type="match status" value="1"/>
</dbReference>
<dbReference type="FunFam" id="3.40.1030.10:FF:000003">
    <property type="entry name" value="Pyrimidine-nucleoside phosphorylase"/>
    <property type="match status" value="1"/>
</dbReference>
<dbReference type="PANTHER" id="PTHR10515">
    <property type="entry name" value="THYMIDINE PHOSPHORYLASE"/>
    <property type="match status" value="1"/>
</dbReference>
<dbReference type="SMART" id="SM00941">
    <property type="entry name" value="PYNP_C"/>
    <property type="match status" value="1"/>
</dbReference>
<dbReference type="NCBIfam" id="NF004747">
    <property type="entry name" value="PRK06078.1"/>
    <property type="match status" value="1"/>
</dbReference>
<dbReference type="EMBL" id="LNQE01001842">
    <property type="protein sequence ID" value="KUG04774.1"/>
    <property type="molecule type" value="Genomic_DNA"/>
</dbReference>
<dbReference type="InterPro" id="IPR036566">
    <property type="entry name" value="PYNP-like_C_sf"/>
</dbReference>
<protein>
    <submittedName>
        <fullName evidence="6">Pyrimidine-nucleoside phosphorylase</fullName>
        <ecNumber evidence="6">2.4.2.2</ecNumber>
    </submittedName>
</protein>
<dbReference type="SUPFAM" id="SSF54680">
    <property type="entry name" value="Pyrimidine nucleoside phosphorylase C-terminal domain"/>
    <property type="match status" value="1"/>
</dbReference>
<dbReference type="NCBIfam" id="TIGR02644">
    <property type="entry name" value="Y_phosphoryl"/>
    <property type="match status" value="1"/>
</dbReference>
<comment type="caution">
    <text evidence="6">The sequence shown here is derived from an EMBL/GenBank/DDBJ whole genome shotgun (WGS) entry which is preliminary data.</text>
</comment>
<dbReference type="InterPro" id="IPR000312">
    <property type="entry name" value="Glycosyl_Trfase_fam3"/>
</dbReference>
<comment type="subunit">
    <text evidence="2">Homodimer.</text>
</comment>
<dbReference type="InterPro" id="IPR018090">
    <property type="entry name" value="Pyrmidine_PPas_bac/euk"/>
</dbReference>
<keyword evidence="4 6" id="KW-0808">Transferase</keyword>
<dbReference type="InterPro" id="IPR013102">
    <property type="entry name" value="PYNP_C"/>
</dbReference>
<dbReference type="InterPro" id="IPR017459">
    <property type="entry name" value="Glycosyl_Trfase_fam3_N_dom"/>
</dbReference>
<dbReference type="AlphaFoldDB" id="A0A0W8E8N5"/>
<dbReference type="InterPro" id="IPR000053">
    <property type="entry name" value="Thymidine/pyrmidine_PPase"/>
</dbReference>
<dbReference type="SUPFAM" id="SSF52418">
    <property type="entry name" value="Nucleoside phosphorylase/phosphoribosyltransferase catalytic domain"/>
    <property type="match status" value="1"/>
</dbReference>
<dbReference type="InterPro" id="IPR036320">
    <property type="entry name" value="Glycosyl_Trfase_fam3_N_dom_sf"/>
</dbReference>
<name>A0A0W8E8N5_9ZZZZ</name>
<dbReference type="PROSITE" id="PS00647">
    <property type="entry name" value="THYMID_PHOSPHORYLASE"/>
    <property type="match status" value="1"/>
</dbReference>
<gene>
    <name evidence="6" type="ORF">ASZ90_017913</name>
</gene>